<dbReference type="Gene3D" id="1.10.510.10">
    <property type="entry name" value="Transferase(Phosphotransferase) domain 1"/>
    <property type="match status" value="1"/>
</dbReference>
<name>A0ABT9D5V7_9CELL</name>
<feature type="compositionally biased region" description="Basic and acidic residues" evidence="8">
    <location>
        <begin position="1093"/>
        <end position="1105"/>
    </location>
</feature>
<dbReference type="InterPro" id="IPR051050">
    <property type="entry name" value="Lipid_II_flippase_MurJ/MviN"/>
</dbReference>
<comment type="caution">
    <text evidence="10">The sequence shown here is derived from an EMBL/GenBank/DDBJ whole genome shotgun (WGS) entry which is preliminary data.</text>
</comment>
<dbReference type="EMBL" id="JAUQYP010000001">
    <property type="protein sequence ID" value="MDO8106189.1"/>
    <property type="molecule type" value="Genomic_DNA"/>
</dbReference>
<feature type="transmembrane region" description="Helical" evidence="9">
    <location>
        <begin position="330"/>
        <end position="352"/>
    </location>
</feature>
<protein>
    <submittedName>
        <fullName evidence="10">Murein biosynthesis integral membrane protein MurJ</fullName>
    </submittedName>
</protein>
<feature type="transmembrane region" description="Helical" evidence="9">
    <location>
        <begin position="1004"/>
        <end position="1024"/>
    </location>
</feature>
<feature type="region of interest" description="Disordered" evidence="8">
    <location>
        <begin position="1027"/>
        <end position="1105"/>
    </location>
</feature>
<evidence type="ECO:0000256" key="1">
    <source>
        <dbReference type="ARBA" id="ARBA00004651"/>
    </source>
</evidence>
<feature type="compositionally biased region" description="Gly residues" evidence="8">
    <location>
        <begin position="938"/>
        <end position="949"/>
    </location>
</feature>
<feature type="transmembrane region" description="Helical" evidence="9">
    <location>
        <begin position="128"/>
        <end position="146"/>
    </location>
</feature>
<keyword evidence="7 9" id="KW-0472">Membrane</keyword>
<proteinExistence type="predicted"/>
<evidence type="ECO:0000313" key="10">
    <source>
        <dbReference type="EMBL" id="MDO8106189.1"/>
    </source>
</evidence>
<feature type="compositionally biased region" description="Low complexity" evidence="8">
    <location>
        <begin position="1042"/>
        <end position="1068"/>
    </location>
</feature>
<feature type="transmembrane region" description="Helical" evidence="9">
    <location>
        <begin position="284"/>
        <end position="309"/>
    </location>
</feature>
<gene>
    <name evidence="10" type="ORF">Q6348_03150</name>
</gene>
<accession>A0ABT9D5V7</accession>
<feature type="compositionally biased region" description="Pro residues" evidence="8">
    <location>
        <begin position="862"/>
        <end position="874"/>
    </location>
</feature>
<dbReference type="SUPFAM" id="SSF56112">
    <property type="entry name" value="Protein kinase-like (PK-like)"/>
    <property type="match status" value="1"/>
</dbReference>
<feature type="transmembrane region" description="Helical" evidence="9">
    <location>
        <begin position="21"/>
        <end position="41"/>
    </location>
</feature>
<evidence type="ECO:0000256" key="5">
    <source>
        <dbReference type="ARBA" id="ARBA00022984"/>
    </source>
</evidence>
<keyword evidence="3 9" id="KW-0812">Transmembrane</keyword>
<feature type="transmembrane region" description="Helical" evidence="9">
    <location>
        <begin position="504"/>
        <end position="530"/>
    </location>
</feature>
<dbReference type="Proteomes" id="UP001232536">
    <property type="component" value="Unassembled WGS sequence"/>
</dbReference>
<evidence type="ECO:0000256" key="4">
    <source>
        <dbReference type="ARBA" id="ARBA00022960"/>
    </source>
</evidence>
<evidence type="ECO:0000256" key="7">
    <source>
        <dbReference type="ARBA" id="ARBA00023136"/>
    </source>
</evidence>
<feature type="transmembrane region" description="Helical" evidence="9">
    <location>
        <begin position="464"/>
        <end position="484"/>
    </location>
</feature>
<dbReference type="CDD" id="cd13123">
    <property type="entry name" value="MATE_MurJ_like"/>
    <property type="match status" value="1"/>
</dbReference>
<feature type="region of interest" description="Disordered" evidence="8">
    <location>
        <begin position="855"/>
        <end position="951"/>
    </location>
</feature>
<evidence type="ECO:0000256" key="6">
    <source>
        <dbReference type="ARBA" id="ARBA00022989"/>
    </source>
</evidence>
<organism evidence="10 11">
    <name type="scientific">Actinotalea lenta</name>
    <dbReference type="NCBI Taxonomy" id="3064654"/>
    <lineage>
        <taxon>Bacteria</taxon>
        <taxon>Bacillati</taxon>
        <taxon>Actinomycetota</taxon>
        <taxon>Actinomycetes</taxon>
        <taxon>Micrococcales</taxon>
        <taxon>Cellulomonadaceae</taxon>
        <taxon>Actinotalea</taxon>
    </lineage>
</organism>
<dbReference type="SUPFAM" id="SSF49785">
    <property type="entry name" value="Galactose-binding domain-like"/>
    <property type="match status" value="1"/>
</dbReference>
<keyword evidence="11" id="KW-1185">Reference proteome</keyword>
<keyword evidence="4" id="KW-0133">Cell shape</keyword>
<feature type="transmembrane region" description="Helical" evidence="9">
    <location>
        <begin position="53"/>
        <end position="75"/>
    </location>
</feature>
<keyword evidence="5" id="KW-0573">Peptidoglycan synthesis</keyword>
<dbReference type="Pfam" id="PF03023">
    <property type="entry name" value="MurJ"/>
    <property type="match status" value="1"/>
</dbReference>
<dbReference type="RefSeq" id="WP_304599876.1">
    <property type="nucleotide sequence ID" value="NZ_JAUQYP010000001.1"/>
</dbReference>
<feature type="transmembrane region" description="Helical" evidence="9">
    <location>
        <begin position="364"/>
        <end position="388"/>
    </location>
</feature>
<evidence type="ECO:0000256" key="3">
    <source>
        <dbReference type="ARBA" id="ARBA00022692"/>
    </source>
</evidence>
<feature type="compositionally biased region" description="Low complexity" evidence="8">
    <location>
        <begin position="906"/>
        <end position="923"/>
    </location>
</feature>
<evidence type="ECO:0000313" key="11">
    <source>
        <dbReference type="Proteomes" id="UP001232536"/>
    </source>
</evidence>
<sequence>MRAGLGRSTTVMVTGTAVSRVLGFLRASLLVTAIGQNSLIGNQFQFANVLPNILYMLVAGGVVNAILVPQIVRAYHAGRGQEYADRLLTVALGLLAAITVLMTLAAPAVIRLFGGVEEPTALHLTEVFAWWCIPQMFFYGLYTLLGQLLNARGSFGPYMWAPVANNVVSIAGFATFIAVFGRYRADGTLADPTSWTAGPVLLVAGSATLGIVVQALVLIRPLRRIGITFRPRRDWRGAGLGTAARVAAWTFAALAAGQVGVLVVTKVANTAGALQLPQVAGNNAYTLAALVVMLPHSLITVSLLTALFTRMSGHAAMGDSAHVRADVDTGIRLITVLTVLAAAVVSVLALPATRVMFWANTPTVAATLPPIVVALSVGLPALGLWSLAQRVHYAYEDARGLFWIQVAMAGVVAAGTILGRQLLPPTGWVAAASASIAVSYVLGAVWGGVTVARRIGSVGSRDTVVVATKALAAMGTSVVVGWPLSLRFGNLAESGAGPAFGVCLLVGVVMLAVYAGTLHVLGVGELVAVYRPALALLRRSMGAVQARAARQHTGGGGVEVEIGQGTVLAGRYRLDHPAPCDLPGAECWTAHDQILDRTVRALLLRSGRVHEAQDAARRAALVTDPRLLRVLDVGDHDGMAYVVTAKIPGRDLRQLTAHGPLQADQARAIIGEAAVALEVARRRGVHHLALRPSAIHVTSSGGVVVSGLAVDGELGEHGLGDARSTTRADTVGLVSLLYLALTGRWPSTDGAARHGVPAAPLLSGRPIAPAEIAPGVPNDLDTLCTVTLGPHEDGPHSPAELVRELEPWGAVTPGPAHPPRAGGEQDTAVEGLAPETVAAVAAAVQTTRTVARQSVWDVPATAPSPPGTPPPAIPPAIRRPDPRISTAAASAAATSTPADPDGSDMAPQEPSDESSAAPAAQDTEPGEPRPERLPEPGGEPGAGAAGGGTRTTPAWFAAADALPEAEEPPSPAPGAPEEEHHGFDEILEHSADVLVRKKFNPTPLVLLMVAVAVVMGVVLAWQSLTRPAPSLTGSTDGFVDLSQTPTQTSTPTPSTSETSTSETSSPSASPTPTPVAPVIASAQQVDPPPDGNNNEHPELVDRAIDGDPSTMWYSRTYVSPTYGMKKGIGFAIQLKEEATVSKVTLIMSSTGGNVEVRATTADKPTDGPVLASGPMSATTELTFDKPVKTSSLVLWFTALPQTADGKNRVELHEVQVQ</sequence>
<feature type="transmembrane region" description="Helical" evidence="9">
    <location>
        <begin position="428"/>
        <end position="452"/>
    </location>
</feature>
<feature type="transmembrane region" description="Helical" evidence="9">
    <location>
        <begin position="243"/>
        <end position="264"/>
    </location>
</feature>
<dbReference type="PANTHER" id="PTHR47019">
    <property type="entry name" value="LIPID II FLIPPASE MURJ"/>
    <property type="match status" value="1"/>
</dbReference>
<dbReference type="InterPro" id="IPR004268">
    <property type="entry name" value="MurJ"/>
</dbReference>
<dbReference type="InterPro" id="IPR008979">
    <property type="entry name" value="Galactose-bd-like_sf"/>
</dbReference>
<evidence type="ECO:0000256" key="2">
    <source>
        <dbReference type="ARBA" id="ARBA00022475"/>
    </source>
</evidence>
<dbReference type="PANTHER" id="PTHR47019:SF1">
    <property type="entry name" value="LIPID II FLIPPASE MURJ"/>
    <property type="match status" value="1"/>
</dbReference>
<reference evidence="10 11" key="1">
    <citation type="submission" date="2023-07" db="EMBL/GenBank/DDBJ databases">
        <title>Description of novel actinomycetes strains, isolated from tidal flat sediment.</title>
        <authorList>
            <person name="Lu C."/>
        </authorList>
    </citation>
    <scope>NUCLEOTIDE SEQUENCE [LARGE SCALE GENOMIC DNA]</scope>
    <source>
        <strain evidence="10 11">SYSU T00b441</strain>
    </source>
</reference>
<dbReference type="CDD" id="cd13973">
    <property type="entry name" value="PK_MviN-like"/>
    <property type="match status" value="1"/>
</dbReference>
<dbReference type="InterPro" id="IPR011009">
    <property type="entry name" value="Kinase-like_dom_sf"/>
</dbReference>
<keyword evidence="6 9" id="KW-1133">Transmembrane helix</keyword>
<comment type="subcellular location">
    <subcellularLocation>
        <location evidence="1">Cell membrane</location>
        <topology evidence="1">Multi-pass membrane protein</topology>
    </subcellularLocation>
</comment>
<evidence type="ECO:0000256" key="8">
    <source>
        <dbReference type="SAM" id="MobiDB-lite"/>
    </source>
</evidence>
<feature type="transmembrane region" description="Helical" evidence="9">
    <location>
        <begin position="400"/>
        <end position="422"/>
    </location>
</feature>
<evidence type="ECO:0000256" key="9">
    <source>
        <dbReference type="SAM" id="Phobius"/>
    </source>
</evidence>
<keyword evidence="2" id="KW-1003">Cell membrane</keyword>
<feature type="transmembrane region" description="Helical" evidence="9">
    <location>
        <begin position="200"/>
        <end position="222"/>
    </location>
</feature>
<feature type="transmembrane region" description="Helical" evidence="9">
    <location>
        <begin position="87"/>
        <end position="108"/>
    </location>
</feature>
<feature type="transmembrane region" description="Helical" evidence="9">
    <location>
        <begin position="158"/>
        <end position="180"/>
    </location>
</feature>
<feature type="compositionally biased region" description="Low complexity" evidence="8">
    <location>
        <begin position="883"/>
        <end position="896"/>
    </location>
</feature>